<keyword evidence="1 2" id="KW-1015">Disulfide bond</keyword>
<feature type="region of interest" description="Disordered" evidence="3">
    <location>
        <begin position="62"/>
        <end position="104"/>
    </location>
</feature>
<feature type="domain" description="EGF-like" evidence="6">
    <location>
        <begin position="1147"/>
        <end position="1184"/>
    </location>
</feature>
<dbReference type="PANTHER" id="PTHR15036">
    <property type="entry name" value="PIKACHURIN-LIKE PROTEIN"/>
    <property type="match status" value="1"/>
</dbReference>
<feature type="domain" description="Laminin G" evidence="5">
    <location>
        <begin position="959"/>
        <end position="1146"/>
    </location>
</feature>
<dbReference type="PROSITE" id="PS50026">
    <property type="entry name" value="EGF_3"/>
    <property type="match status" value="3"/>
</dbReference>
<accession>A0AAE1EEI1</accession>
<reference evidence="7" key="1">
    <citation type="journal article" date="2023" name="G3 (Bethesda)">
        <title>A reference genome for the long-term kleptoplast-retaining sea slug Elysia crispata morphotype clarki.</title>
        <authorList>
            <person name="Eastman K.E."/>
            <person name="Pendleton A.L."/>
            <person name="Shaikh M.A."/>
            <person name="Suttiyut T."/>
            <person name="Ogas R."/>
            <person name="Tomko P."/>
            <person name="Gavelis G."/>
            <person name="Widhalm J.R."/>
            <person name="Wisecaver J.H."/>
        </authorList>
    </citation>
    <scope>NUCLEOTIDE SEQUENCE</scope>
    <source>
        <strain evidence="7">ECLA1</strain>
    </source>
</reference>
<feature type="domain" description="Laminin G" evidence="5">
    <location>
        <begin position="1427"/>
        <end position="1628"/>
    </location>
</feature>
<feature type="compositionally biased region" description="Basic and acidic residues" evidence="3">
    <location>
        <begin position="63"/>
        <end position="77"/>
    </location>
</feature>
<gene>
    <name evidence="7" type="ORF">RRG08_029442</name>
</gene>
<feature type="domain" description="Laminin G" evidence="5">
    <location>
        <begin position="1191"/>
        <end position="1384"/>
    </location>
</feature>
<dbReference type="InterPro" id="IPR001791">
    <property type="entry name" value="Laminin_G"/>
</dbReference>
<dbReference type="InterPro" id="IPR000742">
    <property type="entry name" value="EGF"/>
</dbReference>
<dbReference type="Proteomes" id="UP001283361">
    <property type="component" value="Unassembled WGS sequence"/>
</dbReference>
<dbReference type="GO" id="GO:0016020">
    <property type="term" value="C:membrane"/>
    <property type="evidence" value="ECO:0007669"/>
    <property type="project" value="UniProtKB-SubCell"/>
</dbReference>
<dbReference type="CDD" id="cd00110">
    <property type="entry name" value="LamG"/>
    <property type="match status" value="6"/>
</dbReference>
<feature type="domain" description="Laminin G" evidence="5">
    <location>
        <begin position="526"/>
        <end position="705"/>
    </location>
</feature>
<feature type="disulfide bond" evidence="2">
    <location>
        <begin position="1393"/>
        <end position="1410"/>
    </location>
</feature>
<evidence type="ECO:0000256" key="2">
    <source>
        <dbReference type="PROSITE-ProRule" id="PRU00076"/>
    </source>
</evidence>
<dbReference type="CDD" id="cd00054">
    <property type="entry name" value="EGF_CA"/>
    <property type="match status" value="2"/>
</dbReference>
<feature type="region of interest" description="Disordered" evidence="3">
    <location>
        <begin position="1973"/>
        <end position="2013"/>
    </location>
</feature>
<feature type="compositionally biased region" description="Low complexity" evidence="3">
    <location>
        <begin position="1977"/>
        <end position="1989"/>
    </location>
</feature>
<feature type="domain" description="EGF-like" evidence="6">
    <location>
        <begin position="707"/>
        <end position="745"/>
    </location>
</feature>
<comment type="caution">
    <text evidence="7">The sequence shown here is derived from an EMBL/GenBank/DDBJ whole genome shotgun (WGS) entry which is preliminary data.</text>
</comment>
<evidence type="ECO:0000313" key="8">
    <source>
        <dbReference type="Proteomes" id="UP001283361"/>
    </source>
</evidence>
<dbReference type="PROSITE" id="PS50025">
    <property type="entry name" value="LAM_G_DOMAIN"/>
    <property type="match status" value="6"/>
</dbReference>
<dbReference type="EMBL" id="JAWDGP010000082">
    <property type="protein sequence ID" value="KAK3803850.1"/>
    <property type="molecule type" value="Genomic_DNA"/>
</dbReference>
<feature type="region of interest" description="Disordered" evidence="3">
    <location>
        <begin position="1889"/>
        <end position="1918"/>
    </location>
</feature>
<dbReference type="PROSITE" id="PS01186">
    <property type="entry name" value="EGF_2"/>
    <property type="match status" value="1"/>
</dbReference>
<comment type="caution">
    <text evidence="2">Lacks conserved residue(s) required for the propagation of feature annotation.</text>
</comment>
<keyword evidence="2" id="KW-0245">EGF-like domain</keyword>
<sequence>MVSGVDNEFVSQGRNRKQQYESQNMHCLRTSHAKLVFFSAKAASFVLLSALLTISPDLALSQEQRKQPKDDLSKDPDSPITTSKNEISPQNDSPQDAHSLDEYDNTWTFSNPGVSYMDFSPMMRDDQGQHYSLSFRTLRPNGLLLQQHIPGLEGTPISSVLSRYQLFLELRQGSLRAGFIMNHYQDLITTGKALNNDAWHTVELVVDVDQRELRLTLDGERSRETLKAYTWGSAGDILLWNHLRPVVSLGASRMKESTQSFRSFVGCLRDVEYARPEGYLAQPTFNITEGVTSGCLDRCVGDRSCGPGRCINLYTPGVLCDCYGTDLEGPRCDLEATTTITLRGYEWVNYQLYDKKTGRLFTDNMRISLNFKTERGSGVLLYAVGGSPYHNHVTVSIHSGAVHVSVSFQEDDLTFSLGIYLDDGRWHNLTVHHLQDRVIVYLDGLPTEKRVTKGDHYLSLDPGIYIGGGDNFVQTKGLPVTQNFVGCLRNVYINEVSVLYELAKGNSRSIYNGGQQPRYGCQSVAEVPISFPRTSSLLRWSSRERKQNLSVEFKVRTFHRNAIVMSVELVSRASSGSDLSYGSIQLWILDQYPVLKFIPVASEEHTKQNLTVDLMISDGQLHDIQVTLNNSEVKLQVDGTTVHSRRYYSVLKSKGTVILGYSLDLHDRQHGFVGCMQGIKIQGQRMDAIALMESDDAVGLLLDGCQLIDHCSENNICEHDSVCLSDWDGIHCVCNEDHYEGKACHFAKYAASCEEYYRMGYRKSGIYLIDVDGTGSLPHTHVQCEMEGRSGNGRSRRRAIQGGVTRLEHNFEANTTVRAPWLPDLQYHLKYRDMTRAHLAKLTEISSHCEQYLEYGCQNAPLQLSHRTWFKSTTGEIVDYIGSHTSGYCSCPPDTACDGEHCYCDLNRDGYLSDKGYNRDRRQLPIMEMTFIQTRPAGIAHMTLGPLECWGSATQSVDKSVTITQPGNFLKLRSWLSGDLRLSFKTHSEHSVLLYQAPDHHPNKSGPETDVFYVIIDSDYSITVFFLKGINLVRRRVQTPSRLSEGNWHSLVLEWDLYNMRISLDSTRVLLELPSGFWPNTRADDGGQDGKNLYLGGFPARVPVGELDLAGVQGFTGCLFGLVYNGSPIDLPSLLDVSASEISRGCMSSCWPNPCQNGGICQENWVSFTCRCSNPWAHMGKKCEIDITKDAATFSGLPGSSLLFDLSNKQPQALSATIVLGFRSLEPEALLIYMHDHLGNFVQLELADARTIIISFSNVDRIVREAVRTDDPLNDGEWKQVVAENYHNFTRLIVEGHSKVIEVRRGRLQTYKLDPFINSGQQTVFIARSSISFIHAYVGGITGGASTTSALIGCLRGIRVGNFVFPLQESATSLKNDTLVAPVCEKGCQKMACHNNGFCVEKWKHGQFQCNCDKSGFSGQSCEIEPSVLVKGNTVVRHTFQLPLTERYSSNERLSFRFKADRRRPESQNKDIVLIYIASSKQKDYVMIKFLENGQMRLETNQGSTPFRMDVNGHFEDGYPHDFSYIRDGSSMHVKVLHLDHFGTVVDGIEEVGINYPDYPLNTIDTIYIGGYVRDSLAFLNLANFSGCISNTAFVPKAGENARTLHTLRDLHIQKEGISVLGDATSVCSTSQDYLPTSIAPPIAARITPGSFMVATMPPWQNGELHVVTLSAVPNPKQGFTSVPLTPHTTSAKGSGNGTYPVLFNTSQEPVGDITIIIAVVVVALLLIISLCLILVLVRMRKRRGDYLVKKEKSIADGTLDRAGKEADMELRQPLNNHHTNLGASSCSSRSSPDPKSPSYGPHTATLRRVIHPPTVPNDHLAKLDEFSMISVALGPRVPKEDAHPPDEARKRYGEGNYPLADGEMEFISPIYNARKQRPASSISEVLEEMERRQTPLPNGSPERPGRLHGEGELEWDSQADASAPLRNEDEAMLRAPLLPVIPDDLEESRLSSFSGHPSSSFAGDSSYQKCIGPLESSSSPAGSSQMNSTAECNGDSGYEAESRREATEDDITPETLADEIADLHFHPDRPPKLYSFMVPDLRVDHLADSHSGDIHSPGGIFTAQSYDGGFVENSFSGGADMFNENSMGRLPFKGSDSSGLLMEESPDLSRMSARERLLQEGTEV</sequence>
<dbReference type="SUPFAM" id="SSF56496">
    <property type="entry name" value="Fibrinogen C-terminal domain-like"/>
    <property type="match status" value="1"/>
</dbReference>
<dbReference type="Gene3D" id="2.60.120.200">
    <property type="match status" value="6"/>
</dbReference>
<feature type="domain" description="Laminin G" evidence="5">
    <location>
        <begin position="337"/>
        <end position="521"/>
    </location>
</feature>
<dbReference type="PANTHER" id="PTHR15036:SF94">
    <property type="entry name" value="INTESTINAL NEUREXIN-LIKE"/>
    <property type="match status" value="1"/>
</dbReference>
<dbReference type="Gene3D" id="2.60.120.1000">
    <property type="match status" value="1"/>
</dbReference>
<evidence type="ECO:0000313" key="7">
    <source>
        <dbReference type="EMBL" id="KAK3803850.1"/>
    </source>
</evidence>
<feature type="region of interest" description="Disordered" evidence="3">
    <location>
        <begin position="2094"/>
        <end position="2125"/>
    </location>
</feature>
<evidence type="ECO:0000256" key="3">
    <source>
        <dbReference type="SAM" id="MobiDB-lite"/>
    </source>
</evidence>
<feature type="transmembrane region" description="Helical" evidence="4">
    <location>
        <begin position="1714"/>
        <end position="1738"/>
    </location>
</feature>
<protein>
    <submittedName>
        <fullName evidence="7">Uncharacterized protein</fullName>
    </submittedName>
</protein>
<feature type="domain" description="Laminin G" evidence="5">
    <location>
        <begin position="106"/>
        <end position="295"/>
    </location>
</feature>
<dbReference type="InterPro" id="IPR050372">
    <property type="entry name" value="Neurexin-related_CASP"/>
</dbReference>
<evidence type="ECO:0000259" key="6">
    <source>
        <dbReference type="PROSITE" id="PS50026"/>
    </source>
</evidence>
<dbReference type="SUPFAM" id="SSF49899">
    <property type="entry name" value="Concanavalin A-like lectins/glucanases"/>
    <property type="match status" value="6"/>
</dbReference>
<keyword evidence="4" id="KW-0812">Transmembrane</keyword>
<evidence type="ECO:0000259" key="5">
    <source>
        <dbReference type="PROSITE" id="PS50025"/>
    </source>
</evidence>
<dbReference type="Gene3D" id="2.10.25.10">
    <property type="entry name" value="Laminin"/>
    <property type="match status" value="3"/>
</dbReference>
<feature type="compositionally biased region" description="Low complexity" evidence="3">
    <location>
        <begin position="1785"/>
        <end position="1799"/>
    </location>
</feature>
<keyword evidence="4" id="KW-0472">Membrane</keyword>
<keyword evidence="8" id="KW-1185">Reference proteome</keyword>
<evidence type="ECO:0000256" key="1">
    <source>
        <dbReference type="ARBA" id="ARBA00023157"/>
    </source>
</evidence>
<organism evidence="7 8">
    <name type="scientific">Elysia crispata</name>
    <name type="common">lettuce slug</name>
    <dbReference type="NCBI Taxonomy" id="231223"/>
    <lineage>
        <taxon>Eukaryota</taxon>
        <taxon>Metazoa</taxon>
        <taxon>Spiralia</taxon>
        <taxon>Lophotrochozoa</taxon>
        <taxon>Mollusca</taxon>
        <taxon>Gastropoda</taxon>
        <taxon>Heterobranchia</taxon>
        <taxon>Euthyneura</taxon>
        <taxon>Panpulmonata</taxon>
        <taxon>Sacoglossa</taxon>
        <taxon>Placobranchoidea</taxon>
        <taxon>Plakobranchidae</taxon>
        <taxon>Elysia</taxon>
    </lineage>
</organism>
<dbReference type="SMART" id="SM00282">
    <property type="entry name" value="LamG"/>
    <property type="match status" value="6"/>
</dbReference>
<dbReference type="Pfam" id="PF02210">
    <property type="entry name" value="Laminin_G_2"/>
    <property type="match status" value="6"/>
</dbReference>
<dbReference type="InterPro" id="IPR036056">
    <property type="entry name" value="Fibrinogen-like_C"/>
</dbReference>
<dbReference type="Pfam" id="PF00008">
    <property type="entry name" value="EGF"/>
    <property type="match status" value="1"/>
</dbReference>
<evidence type="ECO:0000256" key="4">
    <source>
        <dbReference type="SAM" id="Phobius"/>
    </source>
</evidence>
<feature type="region of interest" description="Disordered" evidence="3">
    <location>
        <begin position="1776"/>
        <end position="1805"/>
    </location>
</feature>
<name>A0AAE1EEI1_9GAST</name>
<feature type="domain" description="EGF-like" evidence="6">
    <location>
        <begin position="1385"/>
        <end position="1423"/>
    </location>
</feature>
<keyword evidence="4" id="KW-1133">Transmembrane helix</keyword>
<proteinExistence type="predicted"/>
<feature type="compositionally biased region" description="Polar residues" evidence="3">
    <location>
        <begin position="80"/>
        <end position="96"/>
    </location>
</feature>
<dbReference type="SMART" id="SM00181">
    <property type="entry name" value="EGF"/>
    <property type="match status" value="4"/>
</dbReference>
<dbReference type="InterPro" id="IPR013320">
    <property type="entry name" value="ConA-like_dom_sf"/>
</dbReference>